<dbReference type="Proteomes" id="UP000078532">
    <property type="component" value="Unassembled WGS sequence"/>
</dbReference>
<keyword evidence="2" id="KW-1185">Reference proteome</keyword>
<sequence>MGGKDSLIQDGDFERKFKVLLSDHVWPAVQWLVMATRDYERALNTVGMLLHYLEIKKTEFKREVYEQCEMKLLDFLLKLLDKTDSWEDYVDIYNRILKERPFYCLTYDNERGNEPEFEQFIRWTGRRFHHVHFLYVHYHRYKVICRKLDKARSGRRTGNLYHAKQEDLSDEELQQRYDQTKRWIEQVLSEYLKCKGVKK</sequence>
<dbReference type="STRING" id="1838280.A6M21_16675"/>
<dbReference type="EMBL" id="LYVF01000018">
    <property type="protein sequence ID" value="OAT86370.1"/>
    <property type="molecule type" value="Genomic_DNA"/>
</dbReference>
<name>A0A1B7LIH1_9FIRM</name>
<comment type="caution">
    <text evidence="1">The sequence shown here is derived from an EMBL/GenBank/DDBJ whole genome shotgun (WGS) entry which is preliminary data.</text>
</comment>
<protein>
    <submittedName>
        <fullName evidence="1">Uncharacterized protein</fullName>
    </submittedName>
</protein>
<organism evidence="1 2">
    <name type="scientific">Desulfotomaculum copahuensis</name>
    <dbReference type="NCBI Taxonomy" id="1838280"/>
    <lineage>
        <taxon>Bacteria</taxon>
        <taxon>Bacillati</taxon>
        <taxon>Bacillota</taxon>
        <taxon>Clostridia</taxon>
        <taxon>Eubacteriales</taxon>
        <taxon>Desulfotomaculaceae</taxon>
        <taxon>Desulfotomaculum</taxon>
    </lineage>
</organism>
<evidence type="ECO:0000313" key="2">
    <source>
        <dbReference type="Proteomes" id="UP000078532"/>
    </source>
</evidence>
<evidence type="ECO:0000313" key="1">
    <source>
        <dbReference type="EMBL" id="OAT86370.1"/>
    </source>
</evidence>
<dbReference type="AlphaFoldDB" id="A0A1B7LIH1"/>
<accession>A0A1B7LIH1</accession>
<reference evidence="1 2" key="1">
    <citation type="submission" date="2016-04" db="EMBL/GenBank/DDBJ databases">
        <authorList>
            <person name="Evans L.H."/>
            <person name="Alamgir A."/>
            <person name="Owens N."/>
            <person name="Weber N.D."/>
            <person name="Virtaneva K."/>
            <person name="Barbian K."/>
            <person name="Babar A."/>
            <person name="Rosenke K."/>
        </authorList>
    </citation>
    <scope>NUCLEOTIDE SEQUENCE [LARGE SCALE GENOMIC DNA]</scope>
    <source>
        <strain evidence="1 2">LMa1</strain>
    </source>
</reference>
<gene>
    <name evidence="1" type="ORF">A6M21_16675</name>
</gene>
<dbReference type="RefSeq" id="WP_066666316.1">
    <property type="nucleotide sequence ID" value="NZ_LYVF01000018.1"/>
</dbReference>
<proteinExistence type="predicted"/>